<dbReference type="SUPFAM" id="SSF56988">
    <property type="entry name" value="Anthrax protective antigen"/>
    <property type="match status" value="3"/>
</dbReference>
<reference evidence="5" key="1">
    <citation type="submission" date="2017-06" db="EMBL/GenBank/DDBJ databases">
        <authorList>
            <person name="Varghese N."/>
            <person name="Submissions S."/>
        </authorList>
    </citation>
    <scope>NUCLEOTIDE SEQUENCE [LARGE SCALE GENOMIC DNA]</scope>
    <source>
        <strain evidence="5">NKM1</strain>
    </source>
</reference>
<feature type="region of interest" description="Disordered" evidence="2">
    <location>
        <begin position="1642"/>
        <end position="1670"/>
    </location>
</feature>
<feature type="domain" description="PA14" evidence="3">
    <location>
        <begin position="408"/>
        <end position="560"/>
    </location>
</feature>
<dbReference type="Gene3D" id="2.180.10.10">
    <property type="entry name" value="RHS repeat-associated core"/>
    <property type="match status" value="2"/>
</dbReference>
<dbReference type="SMART" id="SM00758">
    <property type="entry name" value="PA14"/>
    <property type="match status" value="3"/>
</dbReference>
<evidence type="ECO:0000256" key="1">
    <source>
        <dbReference type="ARBA" id="ARBA00022729"/>
    </source>
</evidence>
<dbReference type="PANTHER" id="PTHR46769">
    <property type="entry name" value="POLYCYSTIC KIDNEY AND HEPATIC DISEASE 1 (AUTOSOMAL RECESSIVE)-LIKE 1"/>
    <property type="match status" value="1"/>
</dbReference>
<dbReference type="InterPro" id="IPR022385">
    <property type="entry name" value="Rhs_assc_core"/>
</dbReference>
<feature type="region of interest" description="Disordered" evidence="2">
    <location>
        <begin position="1610"/>
        <end position="1630"/>
    </location>
</feature>
<protein>
    <submittedName>
        <fullName evidence="4">RHS repeat-associated core domain-containing protein</fullName>
    </submittedName>
</protein>
<feature type="region of interest" description="Disordered" evidence="2">
    <location>
        <begin position="1527"/>
        <end position="1550"/>
    </location>
</feature>
<feature type="non-terminal residue" evidence="4">
    <location>
        <position position="1"/>
    </location>
</feature>
<evidence type="ECO:0000313" key="5">
    <source>
        <dbReference type="Proteomes" id="UP000198432"/>
    </source>
</evidence>
<dbReference type="PANTHER" id="PTHR46769:SF2">
    <property type="entry name" value="FIBROCYSTIN-L ISOFORM 2 PRECURSOR-RELATED"/>
    <property type="match status" value="1"/>
</dbReference>
<name>A0A239LN97_9BACT</name>
<evidence type="ECO:0000313" key="4">
    <source>
        <dbReference type="EMBL" id="SNT31064.1"/>
    </source>
</evidence>
<accession>A0A239LN97</accession>
<dbReference type="Proteomes" id="UP000198432">
    <property type="component" value="Unassembled WGS sequence"/>
</dbReference>
<feature type="compositionally biased region" description="Polar residues" evidence="2">
    <location>
        <begin position="1530"/>
        <end position="1550"/>
    </location>
</feature>
<dbReference type="InterPro" id="IPR037524">
    <property type="entry name" value="PA14/GLEYA"/>
</dbReference>
<dbReference type="InterPro" id="IPR011658">
    <property type="entry name" value="PA14_dom"/>
</dbReference>
<organism evidence="4 5">
    <name type="scientific">Pontibacter ummariensis</name>
    <dbReference type="NCBI Taxonomy" id="1610492"/>
    <lineage>
        <taxon>Bacteria</taxon>
        <taxon>Pseudomonadati</taxon>
        <taxon>Bacteroidota</taxon>
        <taxon>Cytophagia</taxon>
        <taxon>Cytophagales</taxon>
        <taxon>Hymenobacteraceae</taxon>
        <taxon>Pontibacter</taxon>
    </lineage>
</organism>
<dbReference type="Pfam" id="PF07691">
    <property type="entry name" value="PA14"/>
    <property type="match status" value="3"/>
</dbReference>
<dbReference type="NCBIfam" id="TIGR03696">
    <property type="entry name" value="Rhs_assc_core"/>
    <property type="match status" value="1"/>
</dbReference>
<dbReference type="RefSeq" id="WP_245842893.1">
    <property type="nucleotide sequence ID" value="NZ_FZOQ01000044.1"/>
</dbReference>
<keyword evidence="1" id="KW-0732">Signal</keyword>
<dbReference type="InterPro" id="IPR052387">
    <property type="entry name" value="Fibrocystin"/>
</dbReference>
<feature type="domain" description="PA14" evidence="3">
    <location>
        <begin position="239"/>
        <end position="392"/>
    </location>
</feature>
<gene>
    <name evidence="4" type="ORF">SAMN06296052_14414</name>
</gene>
<evidence type="ECO:0000256" key="2">
    <source>
        <dbReference type="SAM" id="MobiDB-lite"/>
    </source>
</evidence>
<feature type="compositionally biased region" description="Basic and acidic residues" evidence="2">
    <location>
        <begin position="1659"/>
        <end position="1670"/>
    </location>
</feature>
<sequence>TRDENGSLTVEYKDKQGRVVQKKVQEAEGADSRSETGFMVTQYVYDDLGNLRLVLQPEGVRRLSSGAGEPAPAPATGTITREHWDYVYEGTLSDVPVTKGPSSSGELTSFEAPTLFGDYYGQRLSGYITAPETGYYTFWIASDDDSELWLSPNTSPGEREKIAYVDGWTYPQEWGKYTSQQSAPVYLEAGKSYYIEALHAAGTGEDNLSVQWQLPDGTLEGPIPGTRLSPMGSLPLPTGGAGYVKRQVWSGVAGDFVSDIPLSTPPTSEGVLLGLEAPTDEADNYGQRVSGYITAPETGQYTFWIAADDGAELWLSTSSDPAAKVKIASVDGYTASREWGKYASQQSALVTLQAGTQYYIEALHKEGVGGDNLAVGWQLPSGTLERPVPSNRISTELKGAEEPSQPSDPSGKVLREYWAEVHSESVSDIPVTTTPTSTMELTSFEAPTDVADNYGQRVSGYVTAPQTGNYTFWIASDNAGELWLSTDASPGNKARIAYLNGWTYPREWNKYDVQQSAPIHLEAGKKYYIEALQVEGGGGDNLAVQWQLPDGTLEGPIPGTRLSLYQEATTAPGSDPVAGAVELNEEFLSRWAFRYAYDGRRRLVEKQVPGAGPVETVYNKRDEAVFTRDANQKDRGEWAFVKYDVLGRPVMTGVVSESRGRDTLQAKVDALTGASLYESPDSSFLGYTLNDSSPEGMGIAEGDVLTVTYYDDYSPFGTAYAFDSSALAGMAGKNERVRGQVTGTRTRVLGTGDWLTSVNYYDDKYRLIQTVSDGYVGGALQPEADRVTTRYDFTGKPLETLTVHRKGTQVFVAQNEYAYDHMGRPTTTIQRMGTDPGQIHAQAAVVLSSNTYNALGQLVDKRLHSTEAGYAEENRGYLQSVDYRYNIRGWLSSINNGTITSDGGKTNDETNDLFGLELGYNTGMQTGTGTAQYNGNIAEMRWVSVGDGVQRGYGYTYDKASRLLKGTYKAYDGAGWTAEADRYTVDGLTYDYNGNIHSLQRRGMVSGDAYDRTSDQFGVVDNLSYAYEGNRLATVNDAVTVTGPAGDFRDNGSEKAYSEGDQSSWEYAYDANGNMTRDENKGLDRVSYNHLNLPDSVFVKDKGYIAYAYTAAGVKLRKEVHETGKPVVATDYAGVFVHQADTLFAHTAEGRVLYEPGSGQGWRYEYHLKDHLGNLRVTFAEPTTSLHLATMEDERASEEAQFDGFENTRIGVVEGLDHTHKTAYPVGGQTQAVRLNRYRGAVATPGISLRVMPGDVVKAKVYAKYVDLRRSTVDASVVVNALMGAATGYTVISESGGVSKVLDSYGTVVATLGGSEAGAAPTASLHWMLYDEGMRLVNSGYQRVNATASVTDATTLSGAHQELSLEVPTIARAGFLRVEVRHDAAEDVDVYFDDLEVEHGHGLLVQENHYDPWGLNLVGIERQGMPDHLFQYNGKEKQTELGLNWMDYGARMYDAQIGRWHVVDPMAENHYGFTSYNYALNNPLRFTDPLGMDTLSVHTEKPVKRQDVLVKDDGSTTTASSNEAVIKPQGNVSQDANDSESTQQQEEVGNTNYAELVPLLATRVASRTAMGWGGAALEPTFIGELAMTAVTIYTAYEIYQFAKSSNKDRATDIPSWAKGKKPKAGESGKDYAKRVLDEQYGAGEWNKGPKDVGPTSEYNKLRKYGDRYKR</sequence>
<proteinExistence type="predicted"/>
<dbReference type="Gene3D" id="2.60.120.1560">
    <property type="match status" value="3"/>
</dbReference>
<feature type="domain" description="PA14" evidence="3">
    <location>
        <begin position="70"/>
        <end position="226"/>
    </location>
</feature>
<keyword evidence="5" id="KW-1185">Reference proteome</keyword>
<dbReference type="EMBL" id="FZOQ01000044">
    <property type="protein sequence ID" value="SNT31064.1"/>
    <property type="molecule type" value="Genomic_DNA"/>
</dbReference>
<evidence type="ECO:0000259" key="3">
    <source>
        <dbReference type="PROSITE" id="PS51820"/>
    </source>
</evidence>
<dbReference type="PROSITE" id="PS51820">
    <property type="entry name" value="PA14"/>
    <property type="match status" value="3"/>
</dbReference>